<dbReference type="RefSeq" id="WP_014887907.1">
    <property type="nucleotide sequence ID" value="NC_018419.1"/>
</dbReference>
<evidence type="ECO:0000313" key="8">
    <source>
        <dbReference type="Proteomes" id="UP000003936"/>
    </source>
</evidence>
<evidence type="ECO:0000256" key="5">
    <source>
        <dbReference type="ARBA" id="ARBA00022842"/>
    </source>
</evidence>
<sequence>MAMPLKQQAVIFDMDGLIIDSEPLWHQAKLAVFAELGKPFSLFTTLPDTLGLRIDEVINLWYEASPWEGFSLSWVKKRITERALGMIEQQRPLLPGVKQALSLTRECGLKIGLASASPMFILERVLEIFSLNDSFQFIASAEKLLYSKPHPEVYLRAAAGLDVDPMRCSTLEDSINGMIAALAARMRSIVVPDARLRHSPSWSLAQVRLPSLLALEAAHLL</sequence>
<evidence type="ECO:0000256" key="2">
    <source>
        <dbReference type="ARBA" id="ARBA00006171"/>
    </source>
</evidence>
<gene>
    <name evidence="7" type="ORF">A359_02080</name>
</gene>
<dbReference type="NCBIfam" id="TIGR01509">
    <property type="entry name" value="HAD-SF-IA-v3"/>
    <property type="match status" value="1"/>
</dbReference>
<dbReference type="Pfam" id="PF13419">
    <property type="entry name" value="HAD_2"/>
    <property type="match status" value="1"/>
</dbReference>
<comment type="cofactor">
    <cofactor evidence="1">
        <name>Mg(2+)</name>
        <dbReference type="ChEBI" id="CHEBI:18420"/>
    </cofactor>
</comment>
<dbReference type="Gene3D" id="1.10.150.240">
    <property type="entry name" value="Putative phosphatase, domain 2"/>
    <property type="match status" value="1"/>
</dbReference>
<evidence type="ECO:0000256" key="4">
    <source>
        <dbReference type="ARBA" id="ARBA00022801"/>
    </source>
</evidence>
<keyword evidence="3" id="KW-0479">Metal-binding</keyword>
<evidence type="ECO:0000256" key="6">
    <source>
        <dbReference type="ARBA" id="ARBA00023277"/>
    </source>
</evidence>
<proteinExistence type="inferred from homology"/>
<evidence type="ECO:0000313" key="7">
    <source>
        <dbReference type="EMBL" id="AFP84609.1"/>
    </source>
</evidence>
<dbReference type="InterPro" id="IPR006439">
    <property type="entry name" value="HAD-SF_hydro_IA"/>
</dbReference>
<dbReference type="KEGG" id="sect:A359_02080"/>
<dbReference type="InterPro" id="IPR023214">
    <property type="entry name" value="HAD_sf"/>
</dbReference>
<evidence type="ECO:0000256" key="1">
    <source>
        <dbReference type="ARBA" id="ARBA00001946"/>
    </source>
</evidence>
<dbReference type="Gene3D" id="3.40.50.1000">
    <property type="entry name" value="HAD superfamily/HAD-like"/>
    <property type="match status" value="1"/>
</dbReference>
<dbReference type="InterPro" id="IPR036412">
    <property type="entry name" value="HAD-like_sf"/>
</dbReference>
<keyword evidence="5" id="KW-0460">Magnesium</keyword>
<comment type="similarity">
    <text evidence="2">Belongs to the HAD-like hydrolase superfamily. CbbY/CbbZ/Gph/YieH family.</text>
</comment>
<dbReference type="GO" id="GO:0000287">
    <property type="term" value="F:magnesium ion binding"/>
    <property type="evidence" value="ECO:0007669"/>
    <property type="project" value="UniProtKB-ARBA"/>
</dbReference>
<dbReference type="PANTHER" id="PTHR46193">
    <property type="entry name" value="6-PHOSPHOGLUCONATE PHOSPHATASE"/>
    <property type="match status" value="1"/>
</dbReference>
<accession>J3Z310</accession>
<keyword evidence="6" id="KW-0119">Carbohydrate metabolism</keyword>
<evidence type="ECO:0000256" key="3">
    <source>
        <dbReference type="ARBA" id="ARBA00022723"/>
    </source>
</evidence>
<dbReference type="InterPro" id="IPR041492">
    <property type="entry name" value="HAD_2"/>
</dbReference>
<organism evidence="7 8">
    <name type="scientific">secondary endosymbiont of Ctenarytaina eucalypti</name>
    <dbReference type="NCBI Taxonomy" id="1199245"/>
    <lineage>
        <taxon>Bacteria</taxon>
        <taxon>Pseudomonadati</taxon>
        <taxon>Pseudomonadota</taxon>
        <taxon>Gammaproteobacteria</taxon>
        <taxon>Enterobacterales</taxon>
        <taxon>Enterobacteriaceae</taxon>
        <taxon>aphid secondary symbionts</taxon>
    </lineage>
</organism>
<dbReference type="InterPro" id="IPR023198">
    <property type="entry name" value="PGP-like_dom2"/>
</dbReference>
<dbReference type="SFLD" id="SFLDG01129">
    <property type="entry name" value="C1.5:_HAD__Beta-PGM__Phosphata"/>
    <property type="match status" value="1"/>
</dbReference>
<name>J3Z310_9ENTR</name>
<dbReference type="HOGENOM" id="CLU_045011_13_1_6"/>
<dbReference type="GO" id="GO:0016787">
    <property type="term" value="F:hydrolase activity"/>
    <property type="evidence" value="ECO:0007669"/>
    <property type="project" value="UniProtKB-KW"/>
</dbReference>
<keyword evidence="4" id="KW-0378">Hydrolase</keyword>
<dbReference type="NCBIfam" id="NF008087">
    <property type="entry name" value="PRK10826.1"/>
    <property type="match status" value="1"/>
</dbReference>
<dbReference type="EMBL" id="CP003546">
    <property type="protein sequence ID" value="AFP84609.1"/>
    <property type="molecule type" value="Genomic_DNA"/>
</dbReference>
<dbReference type="PATRIC" id="fig|1199245.3.peg.258"/>
<dbReference type="FunFam" id="3.40.50.1000:FF:000036">
    <property type="entry name" value="HAD family hydrolase"/>
    <property type="match status" value="1"/>
</dbReference>
<dbReference type="SUPFAM" id="SSF56784">
    <property type="entry name" value="HAD-like"/>
    <property type="match status" value="1"/>
</dbReference>
<keyword evidence="8" id="KW-1185">Reference proteome</keyword>
<dbReference type="AlphaFoldDB" id="J3Z310"/>
<dbReference type="PANTHER" id="PTHR46193:SF18">
    <property type="entry name" value="HEXITOL PHOSPHATASE B"/>
    <property type="match status" value="1"/>
</dbReference>
<dbReference type="SFLD" id="SFLDS00003">
    <property type="entry name" value="Haloacid_Dehalogenase"/>
    <property type="match status" value="1"/>
</dbReference>
<protein>
    <submittedName>
        <fullName evidence="7">Haloacid dehalogenase superfamily protein, subfamily IA, variant 3 with third motif having DD or ED</fullName>
    </submittedName>
</protein>
<dbReference type="Proteomes" id="UP000003936">
    <property type="component" value="Chromosome"/>
</dbReference>
<reference evidence="7 8" key="1">
    <citation type="journal article" date="2012" name="Mol. Biol. Evol.">
        <title>Genome reduction and co-evolution between the primary and secondary bacterial symbionts of psyllids.</title>
        <authorList>
            <person name="Sloan D.B."/>
            <person name="Moran N.A."/>
        </authorList>
    </citation>
    <scope>NUCLEOTIDE SEQUENCE [LARGE SCALE GENOMIC DNA]</scope>
    <source>
        <strain evidence="7">Ceuc_S</strain>
    </source>
</reference>
<dbReference type="InterPro" id="IPR051600">
    <property type="entry name" value="Beta-PGM-like"/>
</dbReference>